<sequence>MASGGWHVTPDILEDYWEDLVRVAEHLEREEIKYFLHCTSLKGKDLITKSKKLIGGYTGLPERAPLALNKEMRGLWLAPSPADLPTKSPYGTQRIVMKVRDVMTYLSSPTNEDDYNSDDRWDAPSSGEEDSTKGKKGKKKKEQKKKHRPAKKNQKDCYLQQKMPQKPRLGQLMLFFECAHFYGTTQYVRMVLIRPNDEHAEWCRENLKEVPLHNNPFLEFKCGRMYTYTGVQGYKQIVVELLIVGAIMLDKLPEAPKWDVVGTAPRAGFDPRIGILK</sequence>
<keyword evidence="3" id="KW-1185">Reference proteome</keyword>
<protein>
    <submittedName>
        <fullName evidence="2">Uncharacterized protein</fullName>
    </submittedName>
</protein>
<reference evidence="2 3" key="1">
    <citation type="submission" date="2024-11" db="EMBL/GenBank/DDBJ databases">
        <title>Chromosome-level genome assembly of the freshwater bivalve Anodonta woodiana.</title>
        <authorList>
            <person name="Chen X."/>
        </authorList>
    </citation>
    <scope>NUCLEOTIDE SEQUENCE [LARGE SCALE GENOMIC DNA]</scope>
    <source>
        <strain evidence="2">MN2024</strain>
        <tissue evidence="2">Gills</tissue>
    </source>
</reference>
<evidence type="ECO:0000313" key="3">
    <source>
        <dbReference type="Proteomes" id="UP001634394"/>
    </source>
</evidence>
<proteinExistence type="predicted"/>
<gene>
    <name evidence="2" type="ORF">ACJMK2_005355</name>
</gene>
<dbReference type="Proteomes" id="UP001634394">
    <property type="component" value="Unassembled WGS sequence"/>
</dbReference>
<feature type="region of interest" description="Disordered" evidence="1">
    <location>
        <begin position="108"/>
        <end position="160"/>
    </location>
</feature>
<dbReference type="EMBL" id="JBJQND010000010">
    <property type="protein sequence ID" value="KAL3863604.1"/>
    <property type="molecule type" value="Genomic_DNA"/>
</dbReference>
<evidence type="ECO:0000313" key="2">
    <source>
        <dbReference type="EMBL" id="KAL3863604.1"/>
    </source>
</evidence>
<evidence type="ECO:0000256" key="1">
    <source>
        <dbReference type="SAM" id="MobiDB-lite"/>
    </source>
</evidence>
<feature type="compositionally biased region" description="Basic residues" evidence="1">
    <location>
        <begin position="134"/>
        <end position="152"/>
    </location>
</feature>
<dbReference type="AlphaFoldDB" id="A0ABD3VPV2"/>
<name>A0ABD3VPV2_SINWO</name>
<comment type="caution">
    <text evidence="2">The sequence shown here is derived from an EMBL/GenBank/DDBJ whole genome shotgun (WGS) entry which is preliminary data.</text>
</comment>
<accession>A0ABD3VPV2</accession>
<organism evidence="2 3">
    <name type="scientific">Sinanodonta woodiana</name>
    <name type="common">Chinese pond mussel</name>
    <name type="synonym">Anodonta woodiana</name>
    <dbReference type="NCBI Taxonomy" id="1069815"/>
    <lineage>
        <taxon>Eukaryota</taxon>
        <taxon>Metazoa</taxon>
        <taxon>Spiralia</taxon>
        <taxon>Lophotrochozoa</taxon>
        <taxon>Mollusca</taxon>
        <taxon>Bivalvia</taxon>
        <taxon>Autobranchia</taxon>
        <taxon>Heteroconchia</taxon>
        <taxon>Palaeoheterodonta</taxon>
        <taxon>Unionida</taxon>
        <taxon>Unionoidea</taxon>
        <taxon>Unionidae</taxon>
        <taxon>Unioninae</taxon>
        <taxon>Sinanodonta</taxon>
    </lineage>
</organism>